<sequence length="411" mass="44769">MTTAGTAGTDGAGNGGTRGTGDGVNGSQRPELVELTSIRDAEADRWNALAGDAALYSTHRWLLYGEELADAGSRHLVAASGGSYTVGLPTHRFTGKVPHFYDPAVLFPGAAEPATPERPLLLGGTRLGYTSEVIVAPGTAGPVAAAGVRTVLDRFRALGADGGGLAALLYLTDESVERLLPHLGPRDQVVMMDATAVLPVDPDGLEGYRRRFTSHQFTSIRREMRRYTDAGCRTEVKRLSECHHLLGPLSAQVLIRYGHPVTDASESERFAQQAGLFDDNCRILGAYQGDRMVGFTQYFFWGDTMYARSHGLDDSIAREAKLYFNLTYYEAVKYAADHGYHRVDLSCDAFQAKVSRAARLQPLWGVVLDAPWTGPVLERVRAEEKARREEFASHDPGIESRVAQLVDARGR</sequence>
<dbReference type="RefSeq" id="WP_229337571.1">
    <property type="nucleotide sequence ID" value="NZ_JAINUL010000001.1"/>
</dbReference>
<dbReference type="EMBL" id="JAINUL010000001">
    <property type="protein sequence ID" value="MCC0096906.1"/>
    <property type="molecule type" value="Genomic_DNA"/>
</dbReference>
<dbReference type="SUPFAM" id="SSF55729">
    <property type="entry name" value="Acyl-CoA N-acyltransferases (Nat)"/>
    <property type="match status" value="1"/>
</dbReference>
<evidence type="ECO:0000259" key="2">
    <source>
        <dbReference type="Pfam" id="PF13480"/>
    </source>
</evidence>
<reference evidence="3 4" key="1">
    <citation type="submission" date="2021-08" db="EMBL/GenBank/DDBJ databases">
        <title>Genomic Architecture of Streptomyces flavotricini NGL1 and Streptomyces erythrochromogenes HMS4 With Differential Plant Beneficial attributes and laccase production capabilities.</title>
        <authorList>
            <person name="Salwan R."/>
            <person name="Kaur R."/>
            <person name="Sharma V."/>
        </authorList>
    </citation>
    <scope>NUCLEOTIDE SEQUENCE [LARGE SCALE GENOMIC DNA]</scope>
    <source>
        <strain evidence="3 4">NGL1</strain>
    </source>
</reference>
<feature type="domain" description="BioF2-like acetyltransferase" evidence="2">
    <location>
        <begin position="216"/>
        <end position="351"/>
    </location>
</feature>
<organism evidence="3 4">
    <name type="scientific">Streptomyces flavotricini</name>
    <dbReference type="NCBI Taxonomy" id="66888"/>
    <lineage>
        <taxon>Bacteria</taxon>
        <taxon>Bacillati</taxon>
        <taxon>Actinomycetota</taxon>
        <taxon>Actinomycetes</taxon>
        <taxon>Kitasatosporales</taxon>
        <taxon>Streptomycetaceae</taxon>
        <taxon>Streptomyces</taxon>
    </lineage>
</organism>
<dbReference type="InterPro" id="IPR038740">
    <property type="entry name" value="BioF2-like_GNAT_dom"/>
</dbReference>
<feature type="region of interest" description="Disordered" evidence="1">
    <location>
        <begin position="1"/>
        <end position="29"/>
    </location>
</feature>
<feature type="compositionally biased region" description="Gly residues" evidence="1">
    <location>
        <begin position="8"/>
        <end position="24"/>
    </location>
</feature>
<evidence type="ECO:0000313" key="4">
    <source>
        <dbReference type="Proteomes" id="UP001520654"/>
    </source>
</evidence>
<proteinExistence type="predicted"/>
<dbReference type="Proteomes" id="UP001520654">
    <property type="component" value="Unassembled WGS sequence"/>
</dbReference>
<keyword evidence="4" id="KW-1185">Reference proteome</keyword>
<evidence type="ECO:0000256" key="1">
    <source>
        <dbReference type="SAM" id="MobiDB-lite"/>
    </source>
</evidence>
<keyword evidence="3" id="KW-0808">Transferase</keyword>
<keyword evidence="3" id="KW-0012">Acyltransferase</keyword>
<evidence type="ECO:0000313" key="3">
    <source>
        <dbReference type="EMBL" id="MCC0096906.1"/>
    </source>
</evidence>
<gene>
    <name evidence="3" type="ORF">K7B10_19345</name>
</gene>
<dbReference type="Gene3D" id="3.40.630.30">
    <property type="match status" value="1"/>
</dbReference>
<name>A0ABS8E6Y3_9ACTN</name>
<dbReference type="EC" id="2.3.1.-" evidence="3"/>
<dbReference type="Pfam" id="PF13480">
    <property type="entry name" value="Acetyltransf_6"/>
    <property type="match status" value="1"/>
</dbReference>
<dbReference type="GO" id="GO:0016746">
    <property type="term" value="F:acyltransferase activity"/>
    <property type="evidence" value="ECO:0007669"/>
    <property type="project" value="UniProtKB-KW"/>
</dbReference>
<protein>
    <submittedName>
        <fullName evidence="3">GNAT family N-acetyltransferase</fullName>
        <ecNumber evidence="3">2.3.1.-</ecNumber>
    </submittedName>
</protein>
<comment type="caution">
    <text evidence="3">The sequence shown here is derived from an EMBL/GenBank/DDBJ whole genome shotgun (WGS) entry which is preliminary data.</text>
</comment>
<accession>A0ABS8E6Y3</accession>
<dbReference type="InterPro" id="IPR016181">
    <property type="entry name" value="Acyl_CoA_acyltransferase"/>
</dbReference>